<feature type="transmembrane region" description="Helical" evidence="7">
    <location>
        <begin position="435"/>
        <end position="455"/>
    </location>
</feature>
<feature type="transmembrane region" description="Helical" evidence="7">
    <location>
        <begin position="329"/>
        <end position="349"/>
    </location>
</feature>
<feature type="transmembrane region" description="Helical" evidence="7">
    <location>
        <begin position="364"/>
        <end position="384"/>
    </location>
</feature>
<dbReference type="InterPro" id="IPR051697">
    <property type="entry name" value="Patched_domain-protein"/>
</dbReference>
<keyword evidence="5 7" id="KW-0472">Membrane</keyword>
<dbReference type="SUPFAM" id="SSF82866">
    <property type="entry name" value="Multidrug efflux transporter AcrB transmembrane domain"/>
    <property type="match status" value="2"/>
</dbReference>
<evidence type="ECO:0000313" key="9">
    <source>
        <dbReference type="EMBL" id="VBB26221.1"/>
    </source>
</evidence>
<feature type="transmembrane region" description="Helical" evidence="7">
    <location>
        <begin position="802"/>
        <end position="821"/>
    </location>
</feature>
<feature type="transmembrane region" description="Helical" evidence="7">
    <location>
        <begin position="875"/>
        <end position="894"/>
    </location>
</feature>
<comment type="subcellular location">
    <subcellularLocation>
        <location evidence="1">Membrane</location>
        <topology evidence="1">Multi-pass membrane protein</topology>
    </subcellularLocation>
</comment>
<accession>A0A498S8A4</accession>
<dbReference type="Pfam" id="PF02460">
    <property type="entry name" value="Patched"/>
    <property type="match status" value="1"/>
</dbReference>
<evidence type="ECO:0000256" key="6">
    <source>
        <dbReference type="ARBA" id="ARBA00023180"/>
    </source>
</evidence>
<feature type="transmembrane region" description="Helical" evidence="7">
    <location>
        <begin position="841"/>
        <end position="863"/>
    </location>
</feature>
<dbReference type="PANTHER" id="PTHR10796">
    <property type="entry name" value="PATCHED-RELATED"/>
    <property type="match status" value="1"/>
</dbReference>
<feature type="transmembrane region" description="Helical" evidence="7">
    <location>
        <begin position="467"/>
        <end position="489"/>
    </location>
</feature>
<keyword evidence="6" id="KW-0325">Glycoprotein</keyword>
<evidence type="ECO:0000313" key="10">
    <source>
        <dbReference type="Proteomes" id="UP000276991"/>
    </source>
</evidence>
<sequence length="911" mass="102955">MTPSPESLRFTGSALNLFTALSSQPNTTVRVKEGERRDCLVSRVLAESRRVVPRRIALPMLLSNPFGIFQDRLSVLFYKYGLTVSCNPRPFVLIPVLITFLLSLGVFTMDVEDDLRFLYSPINSPARFEYSIHKAFTGDSINSTYVAVAVEPNNNLRNLLRKEIAAEILSLNEFVLNNLTVNLNGRIYNFGKDICIRTTLCPLSNTIVQFFFNAFWNEKLWDDPRVRLDYPFLYFFENKFFLPLHLYGVKLGGTKGIESIEMIHLHYPIPSTDHAKRGAHGMKLQETAEVVGGALESALKEYLAVNERSLIKTSMFSFSMLKNEMNKNALYTFPFISLTLLLLVTFTILSCMTGDWVTSKPLEALMGVLSSSFAIVSAAGFMFFMGIPFVSQVTVMPFLALAIGVDDTYVMLGAWQDTRRSLPPSKRMALSLQEAGSAITVTSITSMLSFGIGSFSTTPAISIFCRFIAMAIIFDWFYQVTFFAGVMALGGKREAVGYHCIFVWKKMPKKIVEESRQNTVLSITHTLFADYIAPFLCHKVTRITLIGIYGLYIFGAFYGCSLLRPNLTPSRLLVDDSPLTHYLKLAETKIWSEGMVGRVYVNNAPDFTADPNQINVMLRLAEDLENTACSLGRNSTQFWLREYLNYRQFFESNDDDFYDTLESFLNISFNSHWNAYLSWTQHPTKPGKRYVNRFFFTTAFKIKDWKVRTALLLQWRNITSYYAKYEALVFDENNFYSDQMLELQSTTLSSLGTAILAMIMVCVLFIADNTIVFWVVFAMISMDIGIAGYLSLWGADLDPTTVVNILMSIGLCIDFATHVGYRIYRSKCRNPDERIRDALGAVGWPVVQGGTSTFLAIIVMMLVPSNVVRMFARTSILVVLTGLFHGVVLLPVIIRTFASYPTCEKNLQVKG</sequence>
<evidence type="ECO:0000256" key="5">
    <source>
        <dbReference type="ARBA" id="ARBA00023136"/>
    </source>
</evidence>
<keyword evidence="4 7" id="KW-1133">Transmembrane helix</keyword>
<dbReference type="OrthoDB" id="6510177at2759"/>
<evidence type="ECO:0000256" key="2">
    <source>
        <dbReference type="ARBA" id="ARBA00005585"/>
    </source>
</evidence>
<gene>
    <name evidence="9" type="ORF">NAV_LOCUS1051</name>
</gene>
<dbReference type="GO" id="GO:0030659">
    <property type="term" value="C:cytoplasmic vesicle membrane"/>
    <property type="evidence" value="ECO:0007669"/>
    <property type="project" value="TreeGrafter"/>
</dbReference>
<dbReference type="GO" id="GO:0006897">
    <property type="term" value="P:endocytosis"/>
    <property type="evidence" value="ECO:0007669"/>
    <property type="project" value="TreeGrafter"/>
</dbReference>
<evidence type="ECO:0000256" key="1">
    <source>
        <dbReference type="ARBA" id="ARBA00004141"/>
    </source>
</evidence>
<feature type="domain" description="SSD" evidence="8">
    <location>
        <begin position="332"/>
        <end position="489"/>
    </location>
</feature>
<comment type="similarity">
    <text evidence="2">Belongs to the patched family.</text>
</comment>
<protein>
    <recommendedName>
        <fullName evidence="8">SSD domain-containing protein</fullName>
    </recommendedName>
</protein>
<dbReference type="InterPro" id="IPR000731">
    <property type="entry name" value="SSD"/>
</dbReference>
<evidence type="ECO:0000256" key="3">
    <source>
        <dbReference type="ARBA" id="ARBA00022692"/>
    </source>
</evidence>
<name>A0A498S8A4_ACAVI</name>
<dbReference type="Proteomes" id="UP000276991">
    <property type="component" value="Unassembled WGS sequence"/>
</dbReference>
<evidence type="ECO:0000259" key="8">
    <source>
        <dbReference type="PROSITE" id="PS50156"/>
    </source>
</evidence>
<evidence type="ECO:0000256" key="7">
    <source>
        <dbReference type="SAM" id="Phobius"/>
    </source>
</evidence>
<reference evidence="9 10" key="1">
    <citation type="submission" date="2018-08" db="EMBL/GenBank/DDBJ databases">
        <authorList>
            <person name="Laetsch R D."/>
            <person name="Stevens L."/>
            <person name="Kumar S."/>
            <person name="Blaxter L. M."/>
        </authorList>
    </citation>
    <scope>NUCLEOTIDE SEQUENCE [LARGE SCALE GENOMIC DNA]</scope>
</reference>
<dbReference type="InterPro" id="IPR003392">
    <property type="entry name" value="PTHD_SSD"/>
</dbReference>
<dbReference type="AlphaFoldDB" id="A0A498S8A4"/>
<feature type="transmembrane region" description="Helical" evidence="7">
    <location>
        <begin position="396"/>
        <end position="415"/>
    </location>
</feature>
<dbReference type="EMBL" id="UPTC01000080">
    <property type="protein sequence ID" value="VBB26221.1"/>
    <property type="molecule type" value="Genomic_DNA"/>
</dbReference>
<feature type="transmembrane region" description="Helical" evidence="7">
    <location>
        <begin position="773"/>
        <end position="795"/>
    </location>
</feature>
<dbReference type="GO" id="GO:0018996">
    <property type="term" value="P:molting cycle, collagen and cuticulin-based cuticle"/>
    <property type="evidence" value="ECO:0007669"/>
    <property type="project" value="TreeGrafter"/>
</dbReference>
<evidence type="ECO:0000256" key="4">
    <source>
        <dbReference type="ARBA" id="ARBA00022989"/>
    </source>
</evidence>
<proteinExistence type="inferred from homology"/>
<dbReference type="PROSITE" id="PS50156">
    <property type="entry name" value="SSD"/>
    <property type="match status" value="1"/>
</dbReference>
<keyword evidence="3 7" id="KW-0812">Transmembrane</keyword>
<dbReference type="Gene3D" id="1.20.1640.10">
    <property type="entry name" value="Multidrug efflux transporter AcrB transmembrane domain"/>
    <property type="match status" value="2"/>
</dbReference>
<organism evidence="9 10">
    <name type="scientific">Acanthocheilonema viteae</name>
    <name type="common">Filarial nematode worm</name>
    <name type="synonym">Dipetalonema viteae</name>
    <dbReference type="NCBI Taxonomy" id="6277"/>
    <lineage>
        <taxon>Eukaryota</taxon>
        <taxon>Metazoa</taxon>
        <taxon>Ecdysozoa</taxon>
        <taxon>Nematoda</taxon>
        <taxon>Chromadorea</taxon>
        <taxon>Rhabditida</taxon>
        <taxon>Spirurina</taxon>
        <taxon>Spiruromorpha</taxon>
        <taxon>Filarioidea</taxon>
        <taxon>Onchocercidae</taxon>
        <taxon>Acanthocheilonema</taxon>
    </lineage>
</organism>
<dbReference type="GO" id="GO:0005886">
    <property type="term" value="C:plasma membrane"/>
    <property type="evidence" value="ECO:0007669"/>
    <property type="project" value="TreeGrafter"/>
</dbReference>
<feature type="transmembrane region" description="Helical" evidence="7">
    <location>
        <begin position="748"/>
        <end position="767"/>
    </location>
</feature>
<dbReference type="PANTHER" id="PTHR10796:SF105">
    <property type="entry name" value="SSD DOMAIN-CONTAINING PROTEIN"/>
    <property type="match status" value="1"/>
</dbReference>
<feature type="transmembrane region" description="Helical" evidence="7">
    <location>
        <begin position="543"/>
        <end position="563"/>
    </location>
</feature>
<keyword evidence="10" id="KW-1185">Reference proteome</keyword>
<feature type="transmembrane region" description="Helical" evidence="7">
    <location>
        <begin position="90"/>
        <end position="109"/>
    </location>
</feature>